<dbReference type="STRING" id="3885.V7BQ38"/>
<name>V7BQ38_PHAVU</name>
<feature type="transmembrane region" description="Helical" evidence="1">
    <location>
        <begin position="20"/>
        <end position="43"/>
    </location>
</feature>
<protein>
    <submittedName>
        <fullName evidence="2">Uncharacterized protein</fullName>
    </submittedName>
</protein>
<dbReference type="Proteomes" id="UP000000226">
    <property type="component" value="Chromosome 6"/>
</dbReference>
<proteinExistence type="predicted"/>
<keyword evidence="1" id="KW-0812">Transmembrane</keyword>
<dbReference type="EMBL" id="CM002293">
    <property type="protein sequence ID" value="ESW18691.1"/>
    <property type="molecule type" value="Genomic_DNA"/>
</dbReference>
<dbReference type="OrthoDB" id="665000at2759"/>
<dbReference type="Gramene" id="ESW18691">
    <property type="protein sequence ID" value="ESW18691"/>
    <property type="gene ID" value="PHAVU_006G061800g"/>
</dbReference>
<sequence length="297" mass="34426">MQMLGVIIIKLIKNCYFFIIRYLLTIHFTFISLSFSISISLSSNNPPSLFYHILFLVQSIIIATMGEAKDAHIVEIPVEQEHHLHHKNVLCSMTSNMIEAIEDHPLTEISESPGHLLLLKLWQREEELFAKRIAHKETRMDSIKAELFQLSSFFFIFHGFFLTLLFTSWTKSHQEDQQDQHSVCYKWWLPSMLSLCTSLVFVVLVQVKVHRYWKVWAQLQRERSDGRAVTRCIQELRMKGASFDLSKEPNCGKRMKSSSVEIKWGPLTWCSKNLLTISLVCFTGLLFPASKLVLCGL</sequence>
<reference evidence="3" key="1">
    <citation type="journal article" date="2014" name="Nat. Genet.">
        <title>A reference genome for common bean and genome-wide analysis of dual domestications.</title>
        <authorList>
            <person name="Schmutz J."/>
            <person name="McClean P.E."/>
            <person name="Mamidi S."/>
            <person name="Wu G.A."/>
            <person name="Cannon S.B."/>
            <person name="Grimwood J."/>
            <person name="Jenkins J."/>
            <person name="Shu S."/>
            <person name="Song Q."/>
            <person name="Chavarro C."/>
            <person name="Torres-Torres M."/>
            <person name="Geffroy V."/>
            <person name="Moghaddam S.M."/>
            <person name="Gao D."/>
            <person name="Abernathy B."/>
            <person name="Barry K."/>
            <person name="Blair M."/>
            <person name="Brick M.A."/>
            <person name="Chovatia M."/>
            <person name="Gepts P."/>
            <person name="Goodstein D.M."/>
            <person name="Gonzales M."/>
            <person name="Hellsten U."/>
            <person name="Hyten D.L."/>
            <person name="Jia G."/>
            <person name="Kelly J.D."/>
            <person name="Kudrna D."/>
            <person name="Lee R."/>
            <person name="Richard M.M."/>
            <person name="Miklas P.N."/>
            <person name="Osorno J.M."/>
            <person name="Rodrigues J."/>
            <person name="Thareau V."/>
            <person name="Urrea C.A."/>
            <person name="Wang M."/>
            <person name="Yu Y."/>
            <person name="Zhang M."/>
            <person name="Wing R.A."/>
            <person name="Cregan P.B."/>
            <person name="Rokhsar D.S."/>
            <person name="Jackson S.A."/>
        </authorList>
    </citation>
    <scope>NUCLEOTIDE SEQUENCE [LARGE SCALE GENOMIC DNA]</scope>
    <source>
        <strain evidence="3">cv. G19833</strain>
    </source>
</reference>
<gene>
    <name evidence="2" type="ORF">PHAVU_006G061800g</name>
</gene>
<dbReference type="PANTHER" id="PTHR33287:SF3">
    <property type="entry name" value="OS03G0453550 PROTEIN"/>
    <property type="match status" value="1"/>
</dbReference>
<feature type="transmembrane region" description="Helical" evidence="1">
    <location>
        <begin position="147"/>
        <end position="167"/>
    </location>
</feature>
<evidence type="ECO:0000313" key="3">
    <source>
        <dbReference type="Proteomes" id="UP000000226"/>
    </source>
</evidence>
<evidence type="ECO:0000256" key="1">
    <source>
        <dbReference type="SAM" id="Phobius"/>
    </source>
</evidence>
<keyword evidence="3" id="KW-1185">Reference proteome</keyword>
<accession>V7BQ38</accession>
<keyword evidence="1" id="KW-0472">Membrane</keyword>
<feature type="transmembrane region" description="Helical" evidence="1">
    <location>
        <begin position="187"/>
        <end position="205"/>
    </location>
</feature>
<keyword evidence="1" id="KW-1133">Transmembrane helix</keyword>
<dbReference type="PANTHER" id="PTHR33287">
    <property type="entry name" value="OS03G0453550 PROTEIN"/>
    <property type="match status" value="1"/>
</dbReference>
<dbReference type="OMA" id="RKWWIPS"/>
<dbReference type="AlphaFoldDB" id="V7BQ38"/>
<organism evidence="2 3">
    <name type="scientific">Phaseolus vulgaris</name>
    <name type="common">Kidney bean</name>
    <name type="synonym">French bean</name>
    <dbReference type="NCBI Taxonomy" id="3885"/>
    <lineage>
        <taxon>Eukaryota</taxon>
        <taxon>Viridiplantae</taxon>
        <taxon>Streptophyta</taxon>
        <taxon>Embryophyta</taxon>
        <taxon>Tracheophyta</taxon>
        <taxon>Spermatophyta</taxon>
        <taxon>Magnoliopsida</taxon>
        <taxon>eudicotyledons</taxon>
        <taxon>Gunneridae</taxon>
        <taxon>Pentapetalae</taxon>
        <taxon>rosids</taxon>
        <taxon>fabids</taxon>
        <taxon>Fabales</taxon>
        <taxon>Fabaceae</taxon>
        <taxon>Papilionoideae</taxon>
        <taxon>50 kb inversion clade</taxon>
        <taxon>NPAAA clade</taxon>
        <taxon>indigoferoid/millettioid clade</taxon>
        <taxon>Phaseoleae</taxon>
        <taxon>Phaseolus</taxon>
    </lineage>
</organism>
<feature type="transmembrane region" description="Helical" evidence="1">
    <location>
        <begin position="49"/>
        <end position="66"/>
    </location>
</feature>
<evidence type="ECO:0000313" key="2">
    <source>
        <dbReference type="EMBL" id="ESW18691.1"/>
    </source>
</evidence>
<dbReference type="eggNOG" id="ENOG502QVN1">
    <property type="taxonomic scope" value="Eukaryota"/>
</dbReference>